<dbReference type="Proteomes" id="UP000027345">
    <property type="component" value="Unassembled WGS sequence"/>
</dbReference>
<accession>A0A066TW93</accession>
<dbReference type="STRING" id="287986.DV20_25210"/>
<name>A0A066TW93_9PSEU</name>
<organism evidence="1 2">
    <name type="scientific">Amycolatopsis rifamycinica</name>
    <dbReference type="NCBI Taxonomy" id="287986"/>
    <lineage>
        <taxon>Bacteria</taxon>
        <taxon>Bacillati</taxon>
        <taxon>Actinomycetota</taxon>
        <taxon>Actinomycetes</taxon>
        <taxon>Pseudonocardiales</taxon>
        <taxon>Pseudonocardiaceae</taxon>
        <taxon>Amycolatopsis</taxon>
    </lineage>
</organism>
<protein>
    <submittedName>
        <fullName evidence="1">Uncharacterized protein</fullName>
    </submittedName>
</protein>
<comment type="caution">
    <text evidence="1">The sequence shown here is derived from an EMBL/GenBank/DDBJ whole genome shotgun (WGS) entry which is preliminary data.</text>
</comment>
<evidence type="ECO:0000313" key="2">
    <source>
        <dbReference type="Proteomes" id="UP000027345"/>
    </source>
</evidence>
<evidence type="ECO:0000313" key="1">
    <source>
        <dbReference type="EMBL" id="KDN19466.1"/>
    </source>
</evidence>
<reference evidence="1 2" key="1">
    <citation type="submission" date="2014-05" db="EMBL/GenBank/DDBJ databases">
        <title>Draft genome sequence of Amycolatopsis rifamycinica DSM 46095.</title>
        <authorList>
            <person name="Lal R."/>
            <person name="Saxena A."/>
            <person name="Kumari R."/>
            <person name="Mukherjee U."/>
            <person name="Singh P."/>
            <person name="Sangwan N."/>
            <person name="Mahato N.K."/>
        </authorList>
    </citation>
    <scope>NUCLEOTIDE SEQUENCE [LARGE SCALE GENOMIC DNA]</scope>
    <source>
        <strain evidence="1 2">DSM 46095</strain>
    </source>
</reference>
<keyword evidence="2" id="KW-1185">Reference proteome</keyword>
<dbReference type="OrthoDB" id="3686984at2"/>
<dbReference type="EMBL" id="JMQI01000052">
    <property type="protein sequence ID" value="KDN19466.1"/>
    <property type="molecule type" value="Genomic_DNA"/>
</dbReference>
<dbReference type="AlphaFoldDB" id="A0A066TW93"/>
<sequence length="128" mass="14118">MNRLMVFLDTIRDHLDLHQLPPVATLTVRTWSDPLTVQLDAHRLSDVAGALLTWANTLDDVAASLWRTSDGDSVHLSITGRTPCGIPVHVYSGVHFDPAVFPDLPAGARQDMPVFQLRQWTRPGEVAA</sequence>
<dbReference type="RefSeq" id="WP_043784234.1">
    <property type="nucleotide sequence ID" value="NZ_JMQI01000052.1"/>
</dbReference>
<proteinExistence type="predicted"/>
<gene>
    <name evidence="1" type="ORF">DV20_25210</name>
</gene>